<name>A0AAE7CSF9_9LACT</name>
<feature type="transmembrane region" description="Helical" evidence="1">
    <location>
        <begin position="90"/>
        <end position="117"/>
    </location>
</feature>
<evidence type="ECO:0000256" key="1">
    <source>
        <dbReference type="SAM" id="Phobius"/>
    </source>
</evidence>
<dbReference type="Proteomes" id="UP000501558">
    <property type="component" value="Chromosome"/>
</dbReference>
<reference evidence="2 3" key="1">
    <citation type="submission" date="2019-12" db="EMBL/GenBank/DDBJ databases">
        <title>Whole genome sequences of Lactococcus raffinolactis strains isolated from sewage.</title>
        <authorList>
            <person name="Ybazeta G."/>
            <person name="Ross M."/>
            <person name="Brabant-Kirwan D."/>
            <person name="Saleh M."/>
            <person name="Dillon J.A."/>
            <person name="Splinter K."/>
            <person name="Nokhbeh R."/>
        </authorList>
    </citation>
    <scope>NUCLEOTIDE SEQUENCE [LARGE SCALE GENOMIC DNA]</scope>
    <source>
        <strain evidence="2 3">Lr_19_14</strain>
    </source>
</reference>
<keyword evidence="1" id="KW-0812">Transmembrane</keyword>
<dbReference type="AlphaFoldDB" id="A0AAE7CSF9"/>
<dbReference type="GeneID" id="93295768"/>
<keyword evidence="1" id="KW-1133">Transmembrane helix</keyword>
<keyword evidence="3" id="KW-1185">Reference proteome</keyword>
<evidence type="ECO:0000313" key="3">
    <source>
        <dbReference type="Proteomes" id="UP000501558"/>
    </source>
</evidence>
<gene>
    <name evidence="2" type="ORF">GU334_02580</name>
</gene>
<evidence type="ECO:0008006" key="4">
    <source>
        <dbReference type="Google" id="ProtNLM"/>
    </source>
</evidence>
<evidence type="ECO:0000313" key="2">
    <source>
        <dbReference type="EMBL" id="QIW57873.1"/>
    </source>
</evidence>
<sequence length="119" mass="13400">MNNKKLKVELAKLIDEIDDWEAEMELSGGSFIPAYVYLSVSYPVLKELRAKGLVTFNMEYLNTGGAIDYVSVTPKGYTYIEDEKSERNKWLIRTVIIGAASSFITSVITSLTINLLLLR</sequence>
<keyword evidence="1" id="KW-0472">Membrane</keyword>
<protein>
    <recommendedName>
        <fullName evidence="4">DUF2513 domain-containing protein</fullName>
    </recommendedName>
</protein>
<organism evidence="2 3">
    <name type="scientific">Pseudolactococcus raffinolactis</name>
    <dbReference type="NCBI Taxonomy" id="1366"/>
    <lineage>
        <taxon>Bacteria</taxon>
        <taxon>Bacillati</taxon>
        <taxon>Bacillota</taxon>
        <taxon>Bacilli</taxon>
        <taxon>Lactobacillales</taxon>
        <taxon>Streptococcaceae</taxon>
        <taxon>Pseudolactococcus</taxon>
    </lineage>
</organism>
<proteinExistence type="predicted"/>
<dbReference type="EMBL" id="CP047628">
    <property type="protein sequence ID" value="QIW57873.1"/>
    <property type="molecule type" value="Genomic_DNA"/>
</dbReference>
<dbReference type="RefSeq" id="WP_061774525.1">
    <property type="nucleotide sequence ID" value="NZ_BAAAXH010000004.1"/>
</dbReference>
<accession>A0AAE7CSF9</accession>